<evidence type="ECO:0000313" key="5">
    <source>
        <dbReference type="Proteomes" id="UP000001449"/>
    </source>
</evidence>
<dbReference type="InterPro" id="IPR027417">
    <property type="entry name" value="P-loop_NTPase"/>
</dbReference>
<accession>B8BXC7</accession>
<dbReference type="Gene3D" id="3.40.50.300">
    <property type="entry name" value="P-loop containing nucleotide triphosphate hydrolases"/>
    <property type="match status" value="1"/>
</dbReference>
<evidence type="ECO:0000256" key="2">
    <source>
        <dbReference type="ARBA" id="ARBA00022692"/>
    </source>
</evidence>
<dbReference type="PaxDb" id="35128-Thaps3286"/>
<proteinExistence type="predicted"/>
<dbReference type="GO" id="GO:0005737">
    <property type="term" value="C:cytoplasm"/>
    <property type="evidence" value="ECO:0000318"/>
    <property type="project" value="GO_Central"/>
</dbReference>
<dbReference type="EMBL" id="CM000640">
    <property type="protein sequence ID" value="EED93685.1"/>
    <property type="molecule type" value="Genomic_DNA"/>
</dbReference>
<dbReference type="Pfam" id="PF13704">
    <property type="entry name" value="Glyco_tranf_2_4"/>
    <property type="match status" value="1"/>
</dbReference>
<dbReference type="PANTHER" id="PTHR21461">
    <property type="entry name" value="GLYCOSYLTRANSFERASE FAMILY 92 PROTEIN"/>
    <property type="match status" value="1"/>
</dbReference>
<keyword evidence="3" id="KW-1133">Transmembrane helix</keyword>
<dbReference type="GeneID" id="7444701"/>
<dbReference type="AlphaFoldDB" id="B8BXC7"/>
<dbReference type="GO" id="GO:0016757">
    <property type="term" value="F:glycosyltransferase activity"/>
    <property type="evidence" value="ECO:0000318"/>
    <property type="project" value="GO_Central"/>
</dbReference>
<dbReference type="GO" id="GO:0016020">
    <property type="term" value="C:membrane"/>
    <property type="evidence" value="ECO:0007669"/>
    <property type="project" value="UniProtKB-SubCell"/>
</dbReference>
<comment type="subcellular location">
    <subcellularLocation>
        <location evidence="1">Membrane</location>
        <topology evidence="1">Single-pass membrane protein</topology>
    </subcellularLocation>
</comment>
<dbReference type="eggNOG" id="ENOG502SC8F">
    <property type="taxonomic scope" value="Eukaryota"/>
</dbReference>
<evidence type="ECO:0000256" key="3">
    <source>
        <dbReference type="ARBA" id="ARBA00022989"/>
    </source>
</evidence>
<dbReference type="InterPro" id="IPR029044">
    <property type="entry name" value="Nucleotide-diphossugar_trans"/>
</dbReference>
<dbReference type="STRING" id="35128.B8BXC7"/>
<dbReference type="InParanoid" id="B8BXC7"/>
<name>B8BXC7_THAPS</name>
<evidence type="ECO:0000256" key="1">
    <source>
        <dbReference type="ARBA" id="ARBA00004167"/>
    </source>
</evidence>
<keyword evidence="2" id="KW-0812">Transmembrane</keyword>
<evidence type="ECO:0000313" key="4">
    <source>
        <dbReference type="EMBL" id="EED93685.1"/>
    </source>
</evidence>
<evidence type="ECO:0008006" key="6">
    <source>
        <dbReference type="Google" id="ProtNLM"/>
    </source>
</evidence>
<dbReference type="SUPFAM" id="SSF53448">
    <property type="entry name" value="Nucleotide-diphospho-sugar transferases"/>
    <property type="match status" value="1"/>
</dbReference>
<reference evidence="4 5" key="2">
    <citation type="journal article" date="2008" name="Nature">
        <title>The Phaeodactylum genome reveals the evolutionary history of diatom genomes.</title>
        <authorList>
            <person name="Bowler C."/>
            <person name="Allen A.E."/>
            <person name="Badger J.H."/>
            <person name="Grimwood J."/>
            <person name="Jabbari K."/>
            <person name="Kuo A."/>
            <person name="Maheswari U."/>
            <person name="Martens C."/>
            <person name="Maumus F."/>
            <person name="Otillar R.P."/>
            <person name="Rayko E."/>
            <person name="Salamov A."/>
            <person name="Vandepoele K."/>
            <person name="Beszteri B."/>
            <person name="Gruber A."/>
            <person name="Heijde M."/>
            <person name="Katinka M."/>
            <person name="Mock T."/>
            <person name="Valentin K."/>
            <person name="Verret F."/>
            <person name="Berges J.A."/>
            <person name="Brownlee C."/>
            <person name="Cadoret J.P."/>
            <person name="Chiovitti A."/>
            <person name="Choi C.J."/>
            <person name="Coesel S."/>
            <person name="De Martino A."/>
            <person name="Detter J.C."/>
            <person name="Durkin C."/>
            <person name="Falciatore A."/>
            <person name="Fournet J."/>
            <person name="Haruta M."/>
            <person name="Huysman M.J."/>
            <person name="Jenkins B.D."/>
            <person name="Jiroutova K."/>
            <person name="Jorgensen R.E."/>
            <person name="Joubert Y."/>
            <person name="Kaplan A."/>
            <person name="Kroger N."/>
            <person name="Kroth P.G."/>
            <person name="La Roche J."/>
            <person name="Lindquist E."/>
            <person name="Lommer M."/>
            <person name="Martin-Jezequel V."/>
            <person name="Lopez P.J."/>
            <person name="Lucas S."/>
            <person name="Mangogna M."/>
            <person name="McGinnis K."/>
            <person name="Medlin L.K."/>
            <person name="Montsant A."/>
            <person name="Oudot-Le Secq M.P."/>
            <person name="Napoli C."/>
            <person name="Obornik M."/>
            <person name="Parker M.S."/>
            <person name="Petit J.L."/>
            <person name="Porcel B.M."/>
            <person name="Poulsen N."/>
            <person name="Robison M."/>
            <person name="Rychlewski L."/>
            <person name="Rynearson T.A."/>
            <person name="Schmutz J."/>
            <person name="Shapiro H."/>
            <person name="Siaut M."/>
            <person name="Stanley M."/>
            <person name="Sussman M.R."/>
            <person name="Taylor A.R."/>
            <person name="Vardi A."/>
            <person name="von Dassow P."/>
            <person name="Vyverman W."/>
            <person name="Willis A."/>
            <person name="Wyrwicz L.S."/>
            <person name="Rokhsar D.S."/>
            <person name="Weissenbach J."/>
            <person name="Armbrust E.V."/>
            <person name="Green B.R."/>
            <person name="Van de Peer Y."/>
            <person name="Grigoriev I.V."/>
        </authorList>
    </citation>
    <scope>NUCLEOTIDE SEQUENCE [LARGE SCALE GENOMIC DNA]</scope>
    <source>
        <strain evidence="4 5">CCMP1335</strain>
    </source>
</reference>
<protein>
    <recommendedName>
        <fullName evidence="6">Glycosyltransferase family 92 protein</fullName>
    </recommendedName>
</protein>
<reference evidence="4 5" key="1">
    <citation type="journal article" date="2004" name="Science">
        <title>The genome of the diatom Thalassiosira pseudonana: ecology, evolution, and metabolism.</title>
        <authorList>
            <person name="Armbrust E.V."/>
            <person name="Berges J.A."/>
            <person name="Bowler C."/>
            <person name="Green B.R."/>
            <person name="Martinez D."/>
            <person name="Putnam N.H."/>
            <person name="Zhou S."/>
            <person name="Allen A.E."/>
            <person name="Apt K.E."/>
            <person name="Bechner M."/>
            <person name="Brzezinski M.A."/>
            <person name="Chaal B.K."/>
            <person name="Chiovitti A."/>
            <person name="Davis A.K."/>
            <person name="Demarest M.S."/>
            <person name="Detter J.C."/>
            <person name="Glavina T."/>
            <person name="Goodstein D."/>
            <person name="Hadi M.Z."/>
            <person name="Hellsten U."/>
            <person name="Hildebrand M."/>
            <person name="Jenkins B.D."/>
            <person name="Jurka J."/>
            <person name="Kapitonov V.V."/>
            <person name="Kroger N."/>
            <person name="Lau W.W."/>
            <person name="Lane T.W."/>
            <person name="Larimer F.W."/>
            <person name="Lippmeier J.C."/>
            <person name="Lucas S."/>
            <person name="Medina M."/>
            <person name="Montsant A."/>
            <person name="Obornik M."/>
            <person name="Parker M.S."/>
            <person name="Palenik B."/>
            <person name="Pazour G.J."/>
            <person name="Richardson P.M."/>
            <person name="Rynearson T.A."/>
            <person name="Saito M.A."/>
            <person name="Schwartz D.C."/>
            <person name="Thamatrakoln K."/>
            <person name="Valentin K."/>
            <person name="Vardi A."/>
            <person name="Wilkerson F.P."/>
            <person name="Rokhsar D.S."/>
        </authorList>
    </citation>
    <scope>NUCLEOTIDE SEQUENCE [LARGE SCALE GENOMIC DNA]</scope>
    <source>
        <strain evidence="4 5">CCMP1335</strain>
    </source>
</reference>
<gene>
    <name evidence="4" type="ORF">THAPSDRAFT_3286</name>
</gene>
<dbReference type="Proteomes" id="UP000001449">
    <property type="component" value="Chromosome 3"/>
</dbReference>
<dbReference type="PANTHER" id="PTHR21461:SF69">
    <property type="entry name" value="GLYCOSYLTRANSFERASE FAMILY 92 PROTEIN"/>
    <property type="match status" value="1"/>
</dbReference>
<dbReference type="HOGENOM" id="CLU_274470_0_0_1"/>
<keyword evidence="3" id="KW-0472">Membrane</keyword>
<organism evidence="4 5">
    <name type="scientific">Thalassiosira pseudonana</name>
    <name type="common">Marine diatom</name>
    <name type="synonym">Cyclotella nana</name>
    <dbReference type="NCBI Taxonomy" id="35128"/>
    <lineage>
        <taxon>Eukaryota</taxon>
        <taxon>Sar</taxon>
        <taxon>Stramenopiles</taxon>
        <taxon>Ochrophyta</taxon>
        <taxon>Bacillariophyta</taxon>
        <taxon>Coscinodiscophyceae</taxon>
        <taxon>Thalassiosirophycidae</taxon>
        <taxon>Thalassiosirales</taxon>
        <taxon>Thalassiosiraceae</taxon>
        <taxon>Thalassiosira</taxon>
    </lineage>
</organism>
<dbReference type="RefSeq" id="XP_002288249.1">
    <property type="nucleotide sequence ID" value="XM_002288213.1"/>
</dbReference>
<dbReference type="KEGG" id="tps:THAPSDRAFT_3286"/>
<keyword evidence="5" id="KW-1185">Reference proteome</keyword>
<sequence>MPKPFINLGMPKMGSTSLQSFFKCGHYNSSHYECGKEFCADCMKRAVANGNPPLSSCGENYDAFVQLDDGSMFPQIEYLNEIHREKPNSTLLLTFRPMADWYKSITHWPPNADKINKPLLMSNRMKRANITNFPSGKGTNEAEFSNWFCGHVERVREFVALHPSHALVEVDIMNNNVGVILGEVFGIESSCWGHSNKNPVMESDQATVSRQLITVPLSVGEGVIASHPSIQCPPGWSISLPSYTRHRLLSAAMRSSRYVWMLSSGAHEILHVASPRTQQAHLSRGAAYASHFNRQHIRTTDLQIMEKNTVVSRTWIHSCHVGGDVFEHTELVVSFQFHVQNYDEVPSYPGRSGFVYSNDTYQLEQVVLTAAHDVNSAYNPTIRFVTSTNEEVFNRHEVFLLKTHLLKDKGGNWLYFPDKIRSWDGLQLAWDLLETRQTEKGVNYDHVVVLHSDVAYPTPIDIYGEVERKKSLTISDAPTKHLRDSTMEGRYRKRIVYGSNDAVKIWSTGRITQLDSFVNWLANEELGTEEDVFLSDFVLPLLKEAGVSVQYDSTICTLDAFPDESVSLVGCGDDSITTKHDLEAAMGLQCVASYHFDDVKKSQPTSCSWKTDKLISTIGSIKRERNTAAICLIVSNEEMYLDEWMDYHLGLGFSHIYIYDNTDSSDLGRGWLERRPRLDNKVTVTSYKGQNKQGSSYQHCAQNYLINRHRWVGFFDADEYLVLKKHSNVVSFLLEYCTRGAISLSWQLHSWNDRLQYSPDPVTKRFQGMHGIDQHVKTISSVDAINLTATHHPHYAFLKEGYTQLDTNGNEISPRWQNLRFPSDVGVFFHHHCKSWKEYVAKRMRGRATMSGNALEASRKELVQKAKNKDGFKNSTRIDPLAWTKLKSVSIKYEVFESSSLHFRQSSNHTSSKKSTAICSVVCDQEAYVDEWIDYHLALGVSAVYVLDSSEDFWMRQWGEERGQTAPIVVTHFPGNVTNPSYKAKAYAKCLALHRHDHQAMVFFDVNDFLVFPDGKGLSSVDHLVSSTSSCAFQIQRVVFGNSGQFVFDPLPVAKRFMFRVESKRELIHPALILHVGAERMGNDSLGMLEYEISEYLVSGAWKSEICTGHTSVPNNIAAYHYLRSVKECMKDRGDEQLCNLKGTVEDQFAWMQMQRLMPDYSNFNGFL</sequence>